<sequence>MGRSTDSRTESSDLILAACNDAYFYTFAIDLIRSMERIESTHSLHLHLLEPSDAVIQKAEELKRKLIWVKLTYTVDQCALAASVNNRAIYYTSARFLLAPSILARGIDRLLIIDVDAVMNFSPWGLFDRTSLKHSGGFIFRPHMNRPTRKVLASAVFFHSSAGSMRLADTLARSLAVTFKSRPRYHIDQILPHYICTIATSRFWDFSTFDIPAKLMGYSYQADAAFWTTKGKSNIDRFLSERTKLLDSTTH</sequence>
<evidence type="ECO:0000313" key="2">
    <source>
        <dbReference type="Proteomes" id="UP000241444"/>
    </source>
</evidence>
<dbReference type="AlphaFoldDB" id="A0A2P7BEN0"/>
<keyword evidence="2" id="KW-1185">Reference proteome</keyword>
<gene>
    <name evidence="1" type="ORF">CU102_20840</name>
</gene>
<dbReference type="SUPFAM" id="SSF53448">
    <property type="entry name" value="Nucleotide-diphospho-sugar transferases"/>
    <property type="match status" value="1"/>
</dbReference>
<accession>A0A2P7BEN0</accession>
<dbReference type="EMBL" id="PGGO01000018">
    <property type="protein sequence ID" value="PSH64889.1"/>
    <property type="molecule type" value="Genomic_DNA"/>
</dbReference>
<dbReference type="Proteomes" id="UP000241444">
    <property type="component" value="Unassembled WGS sequence"/>
</dbReference>
<reference evidence="2" key="1">
    <citation type="submission" date="2017-11" db="EMBL/GenBank/DDBJ databases">
        <authorList>
            <person name="Kuznetsova I."/>
            <person name="Sazanova A."/>
            <person name="Chirak E."/>
            <person name="Safronova V."/>
            <person name="Willems A."/>
        </authorList>
    </citation>
    <scope>NUCLEOTIDE SEQUENCE [LARGE SCALE GENOMIC DNA]</scope>
    <source>
        <strain evidence="2">STM 196</strain>
    </source>
</reference>
<evidence type="ECO:0008006" key="3">
    <source>
        <dbReference type="Google" id="ProtNLM"/>
    </source>
</evidence>
<dbReference type="Gene3D" id="3.90.550.10">
    <property type="entry name" value="Spore Coat Polysaccharide Biosynthesis Protein SpsA, Chain A"/>
    <property type="match status" value="1"/>
</dbReference>
<organism evidence="1 2">
    <name type="scientific">Phyllobacterium brassicacearum</name>
    <dbReference type="NCBI Taxonomy" id="314235"/>
    <lineage>
        <taxon>Bacteria</taxon>
        <taxon>Pseudomonadati</taxon>
        <taxon>Pseudomonadota</taxon>
        <taxon>Alphaproteobacteria</taxon>
        <taxon>Hyphomicrobiales</taxon>
        <taxon>Phyllobacteriaceae</taxon>
        <taxon>Phyllobacterium</taxon>
    </lineage>
</organism>
<name>A0A2P7BEN0_9HYPH</name>
<evidence type="ECO:0000313" key="1">
    <source>
        <dbReference type="EMBL" id="PSH64889.1"/>
    </source>
</evidence>
<dbReference type="InterPro" id="IPR029044">
    <property type="entry name" value="Nucleotide-diphossugar_trans"/>
</dbReference>
<protein>
    <recommendedName>
        <fullName evidence="3">Nucleotide-diphospho-sugar transferase domain-containing protein</fullName>
    </recommendedName>
</protein>
<proteinExistence type="predicted"/>
<comment type="caution">
    <text evidence="1">The sequence shown here is derived from an EMBL/GenBank/DDBJ whole genome shotgun (WGS) entry which is preliminary data.</text>
</comment>